<evidence type="ECO:0000256" key="11">
    <source>
        <dbReference type="ARBA" id="ARBA00048823"/>
    </source>
</evidence>
<feature type="binding site" evidence="12 13">
    <location>
        <position position="293"/>
    </location>
    <ligand>
        <name>L-serine</name>
        <dbReference type="ChEBI" id="CHEBI:33384"/>
    </ligand>
</feature>
<protein>
    <recommendedName>
        <fullName evidence="12">Serine--tRNA ligase</fullName>
        <ecNumber evidence="12">6.1.1.11</ecNumber>
    </recommendedName>
    <alternativeName>
        <fullName evidence="12">Seryl-tRNA synthetase</fullName>
        <shortName evidence="12">SerRS</shortName>
    </alternativeName>
    <alternativeName>
        <fullName evidence="12">Seryl-tRNA(Ser/Sec) synthetase</fullName>
    </alternativeName>
</protein>
<evidence type="ECO:0000313" key="17">
    <source>
        <dbReference type="EMBL" id="PVZ10803.1"/>
    </source>
</evidence>
<dbReference type="CDD" id="cd00770">
    <property type="entry name" value="SerRS_core"/>
    <property type="match status" value="1"/>
</dbReference>
<feature type="binding site" evidence="12">
    <location>
        <position position="392"/>
    </location>
    <ligand>
        <name>L-serine</name>
        <dbReference type="ChEBI" id="CHEBI:33384"/>
    </ligand>
</feature>
<dbReference type="InterPro" id="IPR002317">
    <property type="entry name" value="Ser-tRNA-ligase_type_1"/>
</dbReference>
<evidence type="ECO:0000256" key="2">
    <source>
        <dbReference type="ARBA" id="ARBA00005045"/>
    </source>
</evidence>
<evidence type="ECO:0000256" key="7">
    <source>
        <dbReference type="ARBA" id="ARBA00022840"/>
    </source>
</evidence>
<evidence type="ECO:0000256" key="4">
    <source>
        <dbReference type="ARBA" id="ARBA00022490"/>
    </source>
</evidence>
<dbReference type="GO" id="GO:0005737">
    <property type="term" value="C:cytoplasm"/>
    <property type="evidence" value="ECO:0007669"/>
    <property type="project" value="UniProtKB-SubCell"/>
</dbReference>
<reference evidence="17 18" key="1">
    <citation type="submission" date="2018-04" db="EMBL/GenBank/DDBJ databases">
        <title>Genomic Encyclopedia of Type Strains, Phase IV (KMG-IV): sequencing the most valuable type-strain genomes for metagenomic binning, comparative biology and taxonomic classification.</title>
        <authorList>
            <person name="Goeker M."/>
        </authorList>
    </citation>
    <scope>NUCLEOTIDE SEQUENCE [LARGE SCALE GENOMIC DNA]</scope>
    <source>
        <strain evidence="17 18">DSM 45771</strain>
    </source>
</reference>
<keyword evidence="4 12" id="KW-0963">Cytoplasm</keyword>
<keyword evidence="7 12" id="KW-0067">ATP-binding</keyword>
<comment type="caution">
    <text evidence="17">The sequence shown here is derived from an EMBL/GenBank/DDBJ whole genome shotgun (WGS) entry which is preliminary data.</text>
</comment>
<dbReference type="GO" id="GO:0005524">
    <property type="term" value="F:ATP binding"/>
    <property type="evidence" value="ECO:0007669"/>
    <property type="project" value="UniProtKB-UniRule"/>
</dbReference>
<feature type="domain" description="Aminoacyl-transfer RNA synthetases class-II family profile" evidence="16">
    <location>
        <begin position="179"/>
        <end position="417"/>
    </location>
</feature>
<evidence type="ECO:0000256" key="14">
    <source>
        <dbReference type="PIRSR" id="PIRSR001529-2"/>
    </source>
</evidence>
<dbReference type="GO" id="GO:0006434">
    <property type="term" value="P:seryl-tRNA aminoacylation"/>
    <property type="evidence" value="ECO:0007669"/>
    <property type="project" value="UniProtKB-UniRule"/>
</dbReference>
<comment type="domain">
    <text evidence="12">Consists of two distinct domains, a catalytic core and a N-terminal extension that is involved in tRNA binding.</text>
</comment>
<comment type="catalytic activity">
    <reaction evidence="10 12">
        <text>tRNA(Sec) + L-serine + ATP = L-seryl-tRNA(Sec) + AMP + diphosphate + H(+)</text>
        <dbReference type="Rhea" id="RHEA:42580"/>
        <dbReference type="Rhea" id="RHEA-COMP:9742"/>
        <dbReference type="Rhea" id="RHEA-COMP:10128"/>
        <dbReference type="ChEBI" id="CHEBI:15378"/>
        <dbReference type="ChEBI" id="CHEBI:30616"/>
        <dbReference type="ChEBI" id="CHEBI:33019"/>
        <dbReference type="ChEBI" id="CHEBI:33384"/>
        <dbReference type="ChEBI" id="CHEBI:78442"/>
        <dbReference type="ChEBI" id="CHEBI:78533"/>
        <dbReference type="ChEBI" id="CHEBI:456215"/>
        <dbReference type="EC" id="6.1.1.11"/>
    </reaction>
</comment>
<dbReference type="EC" id="6.1.1.11" evidence="12"/>
<dbReference type="AlphaFoldDB" id="A0A2U1FF34"/>
<keyword evidence="9 12" id="KW-0030">Aminoacyl-tRNA synthetase</keyword>
<comment type="similarity">
    <text evidence="3 12">Belongs to the class-II aminoacyl-tRNA synthetase family. Type-1 seryl-tRNA synthetase subfamily.</text>
</comment>
<feature type="binding site" evidence="12 14">
    <location>
        <begin position="270"/>
        <end position="272"/>
    </location>
    <ligand>
        <name>ATP</name>
        <dbReference type="ChEBI" id="CHEBI:30616"/>
    </ligand>
</feature>
<evidence type="ECO:0000256" key="13">
    <source>
        <dbReference type="PIRSR" id="PIRSR001529-1"/>
    </source>
</evidence>
<dbReference type="UniPathway" id="UPA00906">
    <property type="reaction ID" value="UER00895"/>
</dbReference>
<keyword evidence="15" id="KW-0175">Coiled coil</keyword>
<dbReference type="Gene3D" id="3.30.930.10">
    <property type="entry name" value="Bira Bifunctional Protein, Domain 2"/>
    <property type="match status" value="1"/>
</dbReference>
<name>A0A2U1FF34_9PSEU</name>
<dbReference type="InterPro" id="IPR033729">
    <property type="entry name" value="SerRS_core"/>
</dbReference>
<dbReference type="SUPFAM" id="SSF55681">
    <property type="entry name" value="Class II aaRS and biotin synthetases"/>
    <property type="match status" value="1"/>
</dbReference>
<feature type="binding site" evidence="12 14">
    <location>
        <begin position="357"/>
        <end position="360"/>
    </location>
    <ligand>
        <name>ATP</name>
        <dbReference type="ChEBI" id="CHEBI:30616"/>
    </ligand>
</feature>
<evidence type="ECO:0000256" key="10">
    <source>
        <dbReference type="ARBA" id="ARBA00047929"/>
    </source>
</evidence>
<evidence type="ECO:0000256" key="12">
    <source>
        <dbReference type="HAMAP-Rule" id="MF_00176"/>
    </source>
</evidence>
<evidence type="ECO:0000313" key="18">
    <source>
        <dbReference type="Proteomes" id="UP000245639"/>
    </source>
</evidence>
<keyword evidence="18" id="KW-1185">Reference proteome</keyword>
<keyword evidence="5 12" id="KW-0436">Ligase</keyword>
<evidence type="ECO:0000256" key="3">
    <source>
        <dbReference type="ARBA" id="ARBA00010728"/>
    </source>
</evidence>
<evidence type="ECO:0000259" key="16">
    <source>
        <dbReference type="PROSITE" id="PS50862"/>
    </source>
</evidence>
<dbReference type="GO" id="GO:0016260">
    <property type="term" value="P:selenocysteine biosynthetic process"/>
    <property type="evidence" value="ECO:0007669"/>
    <property type="project" value="UniProtKB-UniRule"/>
</dbReference>
<evidence type="ECO:0000256" key="5">
    <source>
        <dbReference type="ARBA" id="ARBA00022598"/>
    </source>
</evidence>
<dbReference type="Pfam" id="PF00587">
    <property type="entry name" value="tRNA-synt_2b"/>
    <property type="match status" value="1"/>
</dbReference>
<feature type="coiled-coil region" evidence="15">
    <location>
        <begin position="75"/>
        <end position="109"/>
    </location>
</feature>
<dbReference type="GO" id="GO:0004828">
    <property type="term" value="F:serine-tRNA ligase activity"/>
    <property type="evidence" value="ECO:0007669"/>
    <property type="project" value="UniProtKB-UniRule"/>
</dbReference>
<evidence type="ECO:0000256" key="9">
    <source>
        <dbReference type="ARBA" id="ARBA00023146"/>
    </source>
</evidence>
<comment type="function">
    <text evidence="12">Catalyzes the attachment of serine to tRNA(Ser). Is also able to aminoacylate tRNA(Sec) with serine, to form the misacylated tRNA L-seryl-tRNA(Sec), which will be further converted into selenocysteinyl-tRNA(Sec).</text>
</comment>
<dbReference type="InterPro" id="IPR010978">
    <property type="entry name" value="tRNA-bd_arm"/>
</dbReference>
<feature type="binding site" evidence="12">
    <location>
        <begin position="239"/>
        <end position="241"/>
    </location>
    <ligand>
        <name>L-serine</name>
        <dbReference type="ChEBI" id="CHEBI:33384"/>
    </ligand>
</feature>
<feature type="binding site" evidence="13">
    <location>
        <position position="390"/>
    </location>
    <ligand>
        <name>L-serine</name>
        <dbReference type="ChEBI" id="CHEBI:33384"/>
    </ligand>
</feature>
<dbReference type="RefSeq" id="WP_116707856.1">
    <property type="nucleotide sequence ID" value="NZ_QEKW01000004.1"/>
</dbReference>
<dbReference type="Gene3D" id="1.10.287.40">
    <property type="entry name" value="Serine-tRNA synthetase, tRNA binding domain"/>
    <property type="match status" value="1"/>
</dbReference>
<dbReference type="OrthoDB" id="9804647at2"/>
<gene>
    <name evidence="12" type="primary">serS</name>
    <name evidence="17" type="ORF">C8D89_10413</name>
</gene>
<feature type="binding site" evidence="13">
    <location>
        <position position="239"/>
    </location>
    <ligand>
        <name>L-serine</name>
        <dbReference type="ChEBI" id="CHEBI:33384"/>
    </ligand>
</feature>
<organism evidence="17 18">
    <name type="scientific">Actinomycetospora cinnamomea</name>
    <dbReference type="NCBI Taxonomy" id="663609"/>
    <lineage>
        <taxon>Bacteria</taxon>
        <taxon>Bacillati</taxon>
        <taxon>Actinomycetota</taxon>
        <taxon>Actinomycetes</taxon>
        <taxon>Pseudonocardiales</taxon>
        <taxon>Pseudonocardiaceae</taxon>
        <taxon>Actinomycetospora</taxon>
    </lineage>
</organism>
<evidence type="ECO:0000256" key="6">
    <source>
        <dbReference type="ARBA" id="ARBA00022741"/>
    </source>
</evidence>
<evidence type="ECO:0000256" key="1">
    <source>
        <dbReference type="ARBA" id="ARBA00004496"/>
    </source>
</evidence>
<feature type="binding site" evidence="13">
    <location>
        <position position="270"/>
    </location>
    <ligand>
        <name>L-serine</name>
        <dbReference type="ChEBI" id="CHEBI:33384"/>
    </ligand>
</feature>
<evidence type="ECO:0000256" key="8">
    <source>
        <dbReference type="ARBA" id="ARBA00022917"/>
    </source>
</evidence>
<comment type="subcellular location">
    <subcellularLocation>
        <location evidence="1 12">Cytoplasm</location>
    </subcellularLocation>
</comment>
<dbReference type="PRINTS" id="PR00981">
    <property type="entry name" value="TRNASYNTHSER"/>
</dbReference>
<dbReference type="InterPro" id="IPR042103">
    <property type="entry name" value="SerRS_1_N_sf"/>
</dbReference>
<dbReference type="EMBL" id="QEKW01000004">
    <property type="protein sequence ID" value="PVZ10803.1"/>
    <property type="molecule type" value="Genomic_DNA"/>
</dbReference>
<comment type="catalytic activity">
    <reaction evidence="11 12">
        <text>tRNA(Ser) + L-serine + ATP = L-seryl-tRNA(Ser) + AMP + diphosphate + H(+)</text>
        <dbReference type="Rhea" id="RHEA:12292"/>
        <dbReference type="Rhea" id="RHEA-COMP:9669"/>
        <dbReference type="Rhea" id="RHEA-COMP:9703"/>
        <dbReference type="ChEBI" id="CHEBI:15378"/>
        <dbReference type="ChEBI" id="CHEBI:30616"/>
        <dbReference type="ChEBI" id="CHEBI:33019"/>
        <dbReference type="ChEBI" id="CHEBI:33384"/>
        <dbReference type="ChEBI" id="CHEBI:78442"/>
        <dbReference type="ChEBI" id="CHEBI:78533"/>
        <dbReference type="ChEBI" id="CHEBI:456215"/>
        <dbReference type="EC" id="6.1.1.11"/>
    </reaction>
</comment>
<evidence type="ECO:0000256" key="15">
    <source>
        <dbReference type="SAM" id="Coils"/>
    </source>
</evidence>
<accession>A0A2U1FF34</accession>
<comment type="pathway">
    <text evidence="2 12">Aminoacyl-tRNA biosynthesis; selenocysteinyl-tRNA(Sec) biosynthesis; L-seryl-tRNA(Sec) from L-serine and tRNA(Sec): step 1/1.</text>
</comment>
<dbReference type="PROSITE" id="PS50862">
    <property type="entry name" value="AA_TRNA_LIGASE_II"/>
    <property type="match status" value="1"/>
</dbReference>
<dbReference type="PANTHER" id="PTHR43697">
    <property type="entry name" value="SERYL-TRNA SYNTHETASE"/>
    <property type="match status" value="1"/>
</dbReference>
<dbReference type="InterPro" id="IPR045864">
    <property type="entry name" value="aa-tRNA-synth_II/BPL/LPL"/>
</dbReference>
<dbReference type="NCBIfam" id="TIGR00414">
    <property type="entry name" value="serS"/>
    <property type="match status" value="1"/>
</dbReference>
<dbReference type="HAMAP" id="MF_00176">
    <property type="entry name" value="Ser_tRNA_synth_type1"/>
    <property type="match status" value="1"/>
</dbReference>
<dbReference type="PIRSF" id="PIRSF001529">
    <property type="entry name" value="Ser-tRNA-synth_IIa"/>
    <property type="match status" value="1"/>
</dbReference>
<dbReference type="InterPro" id="IPR002314">
    <property type="entry name" value="aa-tRNA-synt_IIb"/>
</dbReference>
<keyword evidence="8 12" id="KW-0648">Protein biosynthesis</keyword>
<dbReference type="SUPFAM" id="SSF46589">
    <property type="entry name" value="tRNA-binding arm"/>
    <property type="match status" value="1"/>
</dbReference>
<keyword evidence="6 12" id="KW-0547">Nucleotide-binding</keyword>
<dbReference type="PANTHER" id="PTHR43697:SF1">
    <property type="entry name" value="SERINE--TRNA LIGASE"/>
    <property type="match status" value="1"/>
</dbReference>
<comment type="subunit">
    <text evidence="12">Homodimer. The tRNA molecule binds across the dimer.</text>
</comment>
<dbReference type="InterPro" id="IPR015866">
    <property type="entry name" value="Ser-tRNA-synth_1_N"/>
</dbReference>
<sequence>MHDARLLLELGDEAVRRLARRGYTLDLAGLEALSSRRARAIGRVDELRAESKRAAGEVGRAAKAGSSSTEVPAELTALKERARELKDRIREAEDEVEAAEAALRDVLLTIPNLPSDDAPDGDSDADAVEVRRVGEPPAFGFTPRDHVALGEAMGILDFGRAAKLSGARFSVARGPGAVLERALASFFLALHTGRHGYTEFSVPHLVTRETMTGTGQLPKFEEDLFRTGTGDRDLYLIPTAEVPLTNLHADEILPAEELPLAYTAWTPCFRSEAGSYGRDTRGILRLHQFSKVELVRLCAAEESGRELETMLGHAETCLQELGLVYRVVRLAAGDMGFAAQLTYDVEVWLPSQDTYREISSCSDCGTFQARRAGIRAKDAHGGRGQVATLNGSGLPIGRTMAAVLEQCQDEDGSVTLPEALVPFTGFRRLLPDGSTD</sequence>
<dbReference type="InterPro" id="IPR006195">
    <property type="entry name" value="aa-tRNA-synth_II"/>
</dbReference>
<dbReference type="Pfam" id="PF02403">
    <property type="entry name" value="Seryl_tRNA_N"/>
    <property type="match status" value="1"/>
</dbReference>
<comment type="caution">
    <text evidence="12">Lacks conserved residue(s) required for the propagation of feature annotation.</text>
</comment>
<dbReference type="Proteomes" id="UP000245639">
    <property type="component" value="Unassembled WGS sequence"/>
</dbReference>
<proteinExistence type="inferred from homology"/>